<accession>E6K061</accession>
<dbReference type="HOGENOM" id="CLU_2410572_0_0_11"/>
<evidence type="ECO:0008006" key="3">
    <source>
        <dbReference type="Google" id="ProtNLM"/>
    </source>
</evidence>
<dbReference type="AlphaFoldDB" id="E6K061"/>
<dbReference type="Pfam" id="PF17279">
    <property type="entry name" value="DUF5344"/>
    <property type="match status" value="1"/>
</dbReference>
<reference evidence="1 2" key="1">
    <citation type="submission" date="2010-12" db="EMBL/GenBank/DDBJ databases">
        <authorList>
            <person name="Muzny D."/>
            <person name="Qin X."/>
            <person name="Buhay C."/>
            <person name="Dugan-Rocha S."/>
            <person name="Ding Y."/>
            <person name="Chen G."/>
            <person name="Hawes A."/>
            <person name="Holder M."/>
            <person name="Jhangiani S."/>
            <person name="Johnson A."/>
            <person name="Khan Z."/>
            <person name="Li Z."/>
            <person name="Liu W."/>
            <person name="Liu X."/>
            <person name="Perez L."/>
            <person name="Shen H."/>
            <person name="Wang Q."/>
            <person name="Watt J."/>
            <person name="Xi L."/>
            <person name="Xin Y."/>
            <person name="Zhou J."/>
            <person name="Deng J."/>
            <person name="Jiang H."/>
            <person name="Liu Y."/>
            <person name="Qu J."/>
            <person name="Song X.-Z."/>
            <person name="Zhang L."/>
            <person name="Villasana D."/>
            <person name="Johnson A."/>
            <person name="Liu J."/>
            <person name="Liyanage D."/>
            <person name="Lorensuhewa L."/>
            <person name="Robinson T."/>
            <person name="Song A."/>
            <person name="Song B.-B."/>
            <person name="Dinh H."/>
            <person name="Thornton R."/>
            <person name="Coyle M."/>
            <person name="Francisco L."/>
            <person name="Jackson L."/>
            <person name="Javaid M."/>
            <person name="Korchina V."/>
            <person name="Kovar C."/>
            <person name="Mata R."/>
            <person name="Mathew T."/>
            <person name="Ngo R."/>
            <person name="Nguyen L."/>
            <person name="Nguyen N."/>
            <person name="Okwuonu G."/>
            <person name="Ongeri F."/>
            <person name="Pham C."/>
            <person name="Simmons D."/>
            <person name="Wilczek-Boney K."/>
            <person name="Hale W."/>
            <person name="Jakkamsetti A."/>
            <person name="Pham P."/>
            <person name="Ruth R."/>
            <person name="San Lucas F."/>
            <person name="Warren J."/>
            <person name="Zhang J."/>
            <person name="Zhao Z."/>
            <person name="Zhou C."/>
            <person name="Zhu D."/>
            <person name="Lee S."/>
            <person name="Bess C."/>
            <person name="Blankenburg K."/>
            <person name="Forbes L."/>
            <person name="Fu Q."/>
            <person name="Gubbala S."/>
            <person name="Hirani K."/>
            <person name="Jayaseelan J.C."/>
            <person name="Lara F."/>
            <person name="Munidasa M."/>
            <person name="Palculict T."/>
            <person name="Patil S."/>
            <person name="Pu L.-L."/>
            <person name="Saada N."/>
            <person name="Tang L."/>
            <person name="Weissenberger G."/>
            <person name="Zhu Y."/>
            <person name="Hemphill L."/>
            <person name="Shang Y."/>
            <person name="Youmans B."/>
            <person name="Ayvaz T."/>
            <person name="Ross M."/>
            <person name="Santibanez J."/>
            <person name="Aqrawi P."/>
            <person name="Gross S."/>
            <person name="Joshi V."/>
            <person name="Fowler G."/>
            <person name="Nazareth L."/>
            <person name="Reid J."/>
            <person name="Worley K."/>
            <person name="Petrosino J."/>
            <person name="Highlander S."/>
            <person name="Gibbs R."/>
        </authorList>
    </citation>
    <scope>NUCLEOTIDE SEQUENCE [LARGE SCALE GENOMIC DNA]</scope>
    <source>
        <strain evidence="1 2">DSM 10105</strain>
    </source>
</reference>
<keyword evidence="2" id="KW-1185">Reference proteome</keyword>
<name>E6K061_PARDN</name>
<dbReference type="Proteomes" id="UP000004946">
    <property type="component" value="Chromosome"/>
</dbReference>
<evidence type="ECO:0000313" key="1">
    <source>
        <dbReference type="EMBL" id="EFT84173.1"/>
    </source>
</evidence>
<protein>
    <recommendedName>
        <fullName evidence="3">WXG100 family type VII secretion target</fullName>
    </recommendedName>
</protein>
<gene>
    <name evidence="1" type="ORF">HMPREF0620_1178</name>
</gene>
<proteinExistence type="predicted"/>
<evidence type="ECO:0000313" key="2">
    <source>
        <dbReference type="Proteomes" id="UP000004946"/>
    </source>
</evidence>
<dbReference type="InterPro" id="IPR046318">
    <property type="entry name" value="DUF5344"/>
</dbReference>
<sequence length="92" mass="9689">MTQINIDGKELASQVAKLRKLESSLRTTVKKTDKGEGTGSAQKTALLLEEDFDGARAALLTLVSNSAAFYQNVLNSMKGADANAAQGFGGVR</sequence>
<dbReference type="eggNOG" id="ENOG503280S">
    <property type="taxonomic scope" value="Bacteria"/>
</dbReference>
<organism evidence="1 2">
    <name type="scientific">Parascardovia denticolens DSM 10105 = JCM 12538</name>
    <dbReference type="NCBI Taxonomy" id="864564"/>
    <lineage>
        <taxon>Bacteria</taxon>
        <taxon>Bacillati</taxon>
        <taxon>Actinomycetota</taxon>
        <taxon>Actinomycetes</taxon>
        <taxon>Bifidobacteriales</taxon>
        <taxon>Bifidobacteriaceae</taxon>
        <taxon>Parascardovia</taxon>
    </lineage>
</organism>
<dbReference type="EMBL" id="AEON01000001">
    <property type="protein sequence ID" value="EFT84173.1"/>
    <property type="molecule type" value="Genomic_DNA"/>
</dbReference>
<comment type="caution">
    <text evidence="1">The sequence shown here is derived from an EMBL/GenBank/DDBJ whole genome shotgun (WGS) entry which is preliminary data.</text>
</comment>
<dbReference type="RefSeq" id="WP_006289853.1">
    <property type="nucleotide sequence ID" value="NZ_AP012333.1"/>
</dbReference>